<dbReference type="Proteomes" id="UP000505377">
    <property type="component" value="Chromosome"/>
</dbReference>
<sequence length="344" mass="37544">MNLSLFYFAANASRPTSDPYRLLLEGARFADRNGFSAVWTPERHFAQFGGLYPNPSVTGAAVAAITSRIQIRAGSVVVPLHHPLRLAEEWSVLDNLSGGRIGLSLAPGWNPTDFVLQPDAFERRRELTEDSVEWLRTIWRGEPVACPSASGLELMVYPRPVSNPLPLWLTTSGAPAIFTLAGRARTGVLTHLMNQSLDELAEKISLYREALRDSGSRDSGSQWRGHVTLMLHTYVSNSGDAADVARPALTRYLTAALQAFSADAEILHERADRKLRLAVSAARERYLSLDGLIGNVDEAVRLVRKFEQAGVDEIACLVDFGIDTATALRGLGPLAQVLKQSPGS</sequence>
<keyword evidence="3" id="KW-1185">Reference proteome</keyword>
<evidence type="ECO:0000259" key="1">
    <source>
        <dbReference type="Pfam" id="PF00296"/>
    </source>
</evidence>
<protein>
    <submittedName>
        <fullName evidence="2">LLM class flavin-dependent oxidoreductase</fullName>
    </submittedName>
</protein>
<proteinExistence type="predicted"/>
<evidence type="ECO:0000313" key="2">
    <source>
        <dbReference type="EMBL" id="QJY45729.1"/>
    </source>
</evidence>
<accession>A0A6M6JH76</accession>
<organism evidence="2 3">
    <name type="scientific">Pseudonocardia broussonetiae</name>
    <dbReference type="NCBI Taxonomy" id="2736640"/>
    <lineage>
        <taxon>Bacteria</taxon>
        <taxon>Bacillati</taxon>
        <taxon>Actinomycetota</taxon>
        <taxon>Actinomycetes</taxon>
        <taxon>Pseudonocardiales</taxon>
        <taxon>Pseudonocardiaceae</taxon>
        <taxon>Pseudonocardia</taxon>
    </lineage>
</organism>
<dbReference type="NCBIfam" id="TIGR04020">
    <property type="entry name" value="seco_metab_LLM"/>
    <property type="match status" value="1"/>
</dbReference>
<dbReference type="GO" id="GO:0005829">
    <property type="term" value="C:cytosol"/>
    <property type="evidence" value="ECO:0007669"/>
    <property type="project" value="TreeGrafter"/>
</dbReference>
<dbReference type="GO" id="GO:0016705">
    <property type="term" value="F:oxidoreductase activity, acting on paired donors, with incorporation or reduction of molecular oxygen"/>
    <property type="evidence" value="ECO:0007669"/>
    <property type="project" value="InterPro"/>
</dbReference>
<dbReference type="PANTHER" id="PTHR30137">
    <property type="entry name" value="LUCIFERASE-LIKE MONOOXYGENASE"/>
    <property type="match status" value="1"/>
</dbReference>
<dbReference type="KEGG" id="pbro:HOP40_07895"/>
<dbReference type="InterPro" id="IPR050766">
    <property type="entry name" value="Bact_Lucif_Oxidored"/>
</dbReference>
<dbReference type="PANTHER" id="PTHR30137:SF6">
    <property type="entry name" value="LUCIFERASE-LIKE MONOOXYGENASE"/>
    <property type="match status" value="1"/>
</dbReference>
<dbReference type="RefSeq" id="WP_172156156.1">
    <property type="nucleotide sequence ID" value="NZ_CP053564.1"/>
</dbReference>
<dbReference type="Gene3D" id="3.20.20.30">
    <property type="entry name" value="Luciferase-like domain"/>
    <property type="match status" value="1"/>
</dbReference>
<feature type="domain" description="Luciferase-like" evidence="1">
    <location>
        <begin position="1"/>
        <end position="313"/>
    </location>
</feature>
<dbReference type="InterPro" id="IPR036661">
    <property type="entry name" value="Luciferase-like_sf"/>
</dbReference>
<dbReference type="SUPFAM" id="SSF51679">
    <property type="entry name" value="Bacterial luciferase-like"/>
    <property type="match status" value="1"/>
</dbReference>
<evidence type="ECO:0000313" key="3">
    <source>
        <dbReference type="Proteomes" id="UP000505377"/>
    </source>
</evidence>
<reference evidence="2 3" key="1">
    <citation type="submission" date="2020-05" db="EMBL/GenBank/DDBJ databases">
        <authorList>
            <person name="Mo P."/>
        </authorList>
    </citation>
    <scope>NUCLEOTIDE SEQUENCE [LARGE SCALE GENOMIC DNA]</scope>
    <source>
        <strain evidence="2 3">Gen01</strain>
    </source>
</reference>
<gene>
    <name evidence="2" type="ORF">HOP40_07895</name>
</gene>
<dbReference type="EMBL" id="CP053564">
    <property type="protein sequence ID" value="QJY45729.1"/>
    <property type="molecule type" value="Genomic_DNA"/>
</dbReference>
<dbReference type="AlphaFoldDB" id="A0A6M6JH76"/>
<dbReference type="InterPro" id="IPR011251">
    <property type="entry name" value="Luciferase-like_dom"/>
</dbReference>
<name>A0A6M6JH76_9PSEU</name>
<dbReference type="InterPro" id="IPR024011">
    <property type="entry name" value="Biosynth_lucif-like_mOase_dom"/>
</dbReference>
<dbReference type="Pfam" id="PF00296">
    <property type="entry name" value="Bac_luciferase"/>
    <property type="match status" value="1"/>
</dbReference>